<dbReference type="OrthoDB" id="2149700at2759"/>
<comment type="caution">
    <text evidence="2">The sequence shown here is derived from an EMBL/GenBank/DDBJ whole genome shotgun (WGS) entry which is preliminary data.</text>
</comment>
<feature type="compositionally biased region" description="Acidic residues" evidence="1">
    <location>
        <begin position="625"/>
        <end position="635"/>
    </location>
</feature>
<reference evidence="2" key="1">
    <citation type="journal article" date="2020" name="Fungal Divers.">
        <title>Resolving the Mortierellaceae phylogeny through synthesis of multi-gene phylogenetics and phylogenomics.</title>
        <authorList>
            <person name="Vandepol N."/>
            <person name="Liber J."/>
            <person name="Desiro A."/>
            <person name="Na H."/>
            <person name="Kennedy M."/>
            <person name="Barry K."/>
            <person name="Grigoriev I.V."/>
            <person name="Miller A.N."/>
            <person name="O'Donnell K."/>
            <person name="Stajich J.E."/>
            <person name="Bonito G."/>
        </authorList>
    </citation>
    <scope>NUCLEOTIDE SEQUENCE</scope>
    <source>
        <strain evidence="2">CK1249</strain>
    </source>
</reference>
<accession>A0A9P6M0S4</accession>
<feature type="region of interest" description="Disordered" evidence="1">
    <location>
        <begin position="77"/>
        <end position="139"/>
    </location>
</feature>
<dbReference type="AlphaFoldDB" id="A0A9P6M0S4"/>
<feature type="compositionally biased region" description="Acidic residues" evidence="1">
    <location>
        <begin position="832"/>
        <end position="843"/>
    </location>
</feature>
<feature type="compositionally biased region" description="Acidic residues" evidence="1">
    <location>
        <begin position="703"/>
        <end position="715"/>
    </location>
</feature>
<feature type="compositionally biased region" description="Basic and acidic residues" evidence="1">
    <location>
        <begin position="871"/>
        <end position="889"/>
    </location>
</feature>
<organism evidence="2 3">
    <name type="scientific">Mortierella alpina</name>
    <name type="common">Oleaginous fungus</name>
    <name type="synonym">Mortierella renispora</name>
    <dbReference type="NCBI Taxonomy" id="64518"/>
    <lineage>
        <taxon>Eukaryota</taxon>
        <taxon>Fungi</taxon>
        <taxon>Fungi incertae sedis</taxon>
        <taxon>Mucoromycota</taxon>
        <taxon>Mortierellomycotina</taxon>
        <taxon>Mortierellomycetes</taxon>
        <taxon>Mortierellales</taxon>
        <taxon>Mortierellaceae</taxon>
        <taxon>Mortierella</taxon>
    </lineage>
</organism>
<sequence length="936" mass="105107">MIPVSQEYDPGKDLDSTCAHAPVKVAISHGYLYSLDLSRIHRLLRPIKAKIAAIRLAIKTAPSFGYASAIATTSSIADNTSDSGEQSGDNGSSVPHAHSARLRNGNARSIRARDVQGRHSRSAATSQRQRDSNDMTVATNYSGEQSGADILLKRFQSSLVDQFKDVVEKVWWQPFCDDYGLHINATPASAAALGLQPSAATLGVTCAFMVGRIVACLPEDDVDTMETYYSIMPAYMRRFAVLEHLSELCLTQIPIQQLIEPLVGVCVRYRADAQDNSYRLDYVWAYHHALQIGCGDAWVKTLCRSSPVAFFTAACFQSFVRQVSPHHRALLIRASFDIHMDEFVHSISERTRRSRTSHWTTMLIEDSFRSHEQSSENSSVSDQGLCVNGCDKVIDYMAKQLFMPSELYTDGDVLRWYHLGLKEAALGLALHSLYMAVTEAPESSKDSTRIDEWIRILKGSASSDIRLSDFDVIVKSYSTLTQLNALALMLDAVGLYSLSMRLINRMLRDFYALEKHSRKRLGHACHVTKASLQAHLREVEQRRIEHADKDGWRYDEFLGDWVKQTPVAKKTGLTLNEGFPASDIDDDSEFDLRTPTKSHDHGRYNISFNLDPRKYDGPDFNLNGVDEDTEEGDQDVEPKPSPGVIVLSDTTDYDEISDDTLSDHHSGIDYRDIDDDDDDDGEEEEEEEGYDLGMPRQSKASESEFDDGSSEEDGQDPQPVLSLRSKRRRTPSPFSPPPQQRAVTRMPVAKKRAQGCLAKNAMQFSSDNDSVVSEYEESRGISRPQPRPRTRSTRSRQAEPLNPGWLSKAAPPARRSQRLHNVASKRDNTGDTSEDTSVDEQDDRQEHESDGAMENEYVRESDASDIFTEDVESHPHDDHSSEHISHGEEEFYDEEEDASQDESDEDVTVHFYKEQLDSHVGAPLPLTEPDELAFWI</sequence>
<gene>
    <name evidence="2" type="ORF">BGZ70_009074</name>
</gene>
<feature type="compositionally biased region" description="Acidic residues" evidence="1">
    <location>
        <begin position="890"/>
        <end position="906"/>
    </location>
</feature>
<evidence type="ECO:0000313" key="2">
    <source>
        <dbReference type="EMBL" id="KAF9958824.1"/>
    </source>
</evidence>
<feature type="compositionally biased region" description="Acidic residues" evidence="1">
    <location>
        <begin position="672"/>
        <end position="690"/>
    </location>
</feature>
<evidence type="ECO:0000256" key="1">
    <source>
        <dbReference type="SAM" id="MobiDB-lite"/>
    </source>
</evidence>
<dbReference type="Proteomes" id="UP000738359">
    <property type="component" value="Unassembled WGS sequence"/>
</dbReference>
<feature type="compositionally biased region" description="Polar residues" evidence="1">
    <location>
        <begin position="84"/>
        <end position="93"/>
    </location>
</feature>
<dbReference type="EMBL" id="JAAAHY010000706">
    <property type="protein sequence ID" value="KAF9958824.1"/>
    <property type="molecule type" value="Genomic_DNA"/>
</dbReference>
<feature type="compositionally biased region" description="Polar residues" evidence="1">
    <location>
        <begin position="762"/>
        <end position="771"/>
    </location>
</feature>
<feature type="compositionally biased region" description="Basic and acidic residues" evidence="1">
    <location>
        <begin position="590"/>
        <end position="603"/>
    </location>
</feature>
<proteinExistence type="predicted"/>
<keyword evidence="3" id="KW-1185">Reference proteome</keyword>
<evidence type="ECO:0000313" key="3">
    <source>
        <dbReference type="Proteomes" id="UP000738359"/>
    </source>
</evidence>
<feature type="compositionally biased region" description="Basic and acidic residues" evidence="1">
    <location>
        <begin position="844"/>
        <end position="862"/>
    </location>
</feature>
<feature type="region of interest" description="Disordered" evidence="1">
    <location>
        <begin position="575"/>
        <end position="906"/>
    </location>
</feature>
<protein>
    <submittedName>
        <fullName evidence="2">Uncharacterized protein</fullName>
    </submittedName>
</protein>
<name>A0A9P6M0S4_MORAP</name>
<feature type="compositionally biased region" description="Basic and acidic residues" evidence="1">
    <location>
        <begin position="661"/>
        <end position="671"/>
    </location>
</feature>
<feature type="compositionally biased region" description="Acidic residues" evidence="1">
    <location>
        <begin position="651"/>
        <end position="660"/>
    </location>
</feature>